<reference evidence="1 2" key="1">
    <citation type="submission" date="2019-08" db="EMBL/GenBank/DDBJ databases">
        <title>Seonamhaeicola sediminis sp. nov., isolated from marine sediment.</title>
        <authorList>
            <person name="Cao W.R."/>
        </authorList>
    </citation>
    <scope>NUCLEOTIDE SEQUENCE [LARGE SCALE GENOMIC DNA]</scope>
    <source>
        <strain evidence="1 2">B011</strain>
    </source>
</reference>
<sequence>MTEKELQEIEDRCNNATKGPWKSMIEGRDHTSGDSFIMTGGEDIYILNPLFDSNQDFIAHAKQDIPKLIAEIRKLKKASS</sequence>
<name>A0A5D0IKC8_9FLAO</name>
<dbReference type="Proteomes" id="UP000323930">
    <property type="component" value="Unassembled WGS sequence"/>
</dbReference>
<gene>
    <name evidence="1" type="ORF">FUA24_06185</name>
</gene>
<organism evidence="1 2">
    <name type="scientific">Seonamhaeicola marinus</name>
    <dbReference type="NCBI Taxonomy" id="1912246"/>
    <lineage>
        <taxon>Bacteria</taxon>
        <taxon>Pseudomonadati</taxon>
        <taxon>Bacteroidota</taxon>
        <taxon>Flavobacteriia</taxon>
        <taxon>Flavobacteriales</taxon>
        <taxon>Flavobacteriaceae</taxon>
    </lineage>
</organism>
<evidence type="ECO:0000313" key="2">
    <source>
        <dbReference type="Proteomes" id="UP000323930"/>
    </source>
</evidence>
<evidence type="ECO:0000313" key="1">
    <source>
        <dbReference type="EMBL" id="TYA84235.1"/>
    </source>
</evidence>
<dbReference type="RefSeq" id="WP_148540636.1">
    <property type="nucleotide sequence ID" value="NZ_VSDQ01000409.1"/>
</dbReference>
<proteinExistence type="predicted"/>
<comment type="caution">
    <text evidence="1">The sequence shown here is derived from an EMBL/GenBank/DDBJ whole genome shotgun (WGS) entry which is preliminary data.</text>
</comment>
<protein>
    <submittedName>
        <fullName evidence="1">Uncharacterized protein</fullName>
    </submittedName>
</protein>
<accession>A0A5D0IKC8</accession>
<dbReference type="EMBL" id="VSDQ01000409">
    <property type="protein sequence ID" value="TYA84235.1"/>
    <property type="molecule type" value="Genomic_DNA"/>
</dbReference>
<dbReference type="AlphaFoldDB" id="A0A5D0IKC8"/>
<dbReference type="OrthoDB" id="2088266at2"/>
<keyword evidence="2" id="KW-1185">Reference proteome</keyword>